<accession>A0ABQ7K8V6</accession>
<comment type="caution">
    <text evidence="2">The sequence shown here is derived from an EMBL/GenBank/DDBJ whole genome shotgun (WGS) entry which is preliminary data.</text>
</comment>
<evidence type="ECO:0000313" key="3">
    <source>
        <dbReference type="Proteomes" id="UP001194696"/>
    </source>
</evidence>
<evidence type="ECO:0000313" key="2">
    <source>
        <dbReference type="EMBL" id="KAG0294174.1"/>
    </source>
</evidence>
<organism evidence="2 3">
    <name type="scientific">Linnemannia gamsii</name>
    <dbReference type="NCBI Taxonomy" id="64522"/>
    <lineage>
        <taxon>Eukaryota</taxon>
        <taxon>Fungi</taxon>
        <taxon>Fungi incertae sedis</taxon>
        <taxon>Mucoromycota</taxon>
        <taxon>Mortierellomycotina</taxon>
        <taxon>Mortierellomycetes</taxon>
        <taxon>Mortierellales</taxon>
        <taxon>Mortierellaceae</taxon>
        <taxon>Linnemannia</taxon>
    </lineage>
</organism>
<dbReference type="EMBL" id="JAAAIM010000129">
    <property type="protein sequence ID" value="KAG0294174.1"/>
    <property type="molecule type" value="Genomic_DNA"/>
</dbReference>
<name>A0ABQ7K8V6_9FUNG</name>
<reference evidence="2 3" key="1">
    <citation type="journal article" date="2020" name="Fungal Divers.">
        <title>Resolving the Mortierellaceae phylogeny through synthesis of multi-gene phylogenetics and phylogenomics.</title>
        <authorList>
            <person name="Vandepol N."/>
            <person name="Liber J."/>
            <person name="Desiro A."/>
            <person name="Na H."/>
            <person name="Kennedy M."/>
            <person name="Barry K."/>
            <person name="Grigoriev I.V."/>
            <person name="Miller A.N."/>
            <person name="O'Donnell K."/>
            <person name="Stajich J.E."/>
            <person name="Bonito G."/>
        </authorList>
    </citation>
    <scope>NUCLEOTIDE SEQUENCE [LARGE SCALE GENOMIC DNA]</scope>
    <source>
        <strain evidence="2 3">AD045</strain>
    </source>
</reference>
<dbReference type="Proteomes" id="UP001194696">
    <property type="component" value="Unassembled WGS sequence"/>
</dbReference>
<feature type="compositionally biased region" description="Polar residues" evidence="1">
    <location>
        <begin position="193"/>
        <end position="212"/>
    </location>
</feature>
<feature type="non-terminal residue" evidence="2">
    <location>
        <position position="324"/>
    </location>
</feature>
<proteinExistence type="predicted"/>
<protein>
    <recommendedName>
        <fullName evidence="4">BLOC-1-related complex subunit 5</fullName>
    </recommendedName>
</protein>
<keyword evidence="3" id="KW-1185">Reference proteome</keyword>
<feature type="region of interest" description="Disordered" evidence="1">
    <location>
        <begin position="186"/>
        <end position="229"/>
    </location>
</feature>
<evidence type="ECO:0000256" key="1">
    <source>
        <dbReference type="SAM" id="MobiDB-lite"/>
    </source>
</evidence>
<evidence type="ECO:0008006" key="4">
    <source>
        <dbReference type="Google" id="ProtNLM"/>
    </source>
</evidence>
<feature type="region of interest" description="Disordered" evidence="1">
    <location>
        <begin position="303"/>
        <end position="324"/>
    </location>
</feature>
<gene>
    <name evidence="2" type="ORF">BGZ96_001692</name>
</gene>
<sequence length="324" mass="34041">MDQDPGIIRVVDPNEEQEDEALVALRALPKFEPLVVPDAPSHFSLASVFGALSTSADSRGASTELAFNPSVLVDILVQINAHSKRCGQDIQEFQRSLGTKMRALDDFTSGAVQELTAIHQQAKTHSGELLSVHALSKQAQTTTTLLHGIVEKLNLISDALPEEAGVVGVSESHYPHLYQYLHQAPEQHHHHGYTSSATAKSGVESSSDSRFSAPSGLALLGQNTAPMNRRPTATTAAIPAAGTAMSATIQGYPHHASSRTSGIAVPKARASMALASSLLNFLPMQSTSISDLDSTFGSLSMDGGSSGGGLLSVSPIPRSQSADM</sequence>